<feature type="active site" evidence="10">
    <location>
        <position position="12"/>
    </location>
</feature>
<comment type="caution">
    <text evidence="13">The sequence shown here is derived from an EMBL/GenBank/DDBJ whole genome shotgun (WGS) entry which is preliminary data.</text>
</comment>
<dbReference type="Gene3D" id="3.30.70.890">
    <property type="entry name" value="GHMP kinase, C-terminal domain"/>
    <property type="match status" value="1"/>
</dbReference>
<dbReference type="InterPro" id="IPR014721">
    <property type="entry name" value="Ribsml_uS5_D2-typ_fold_subgr"/>
</dbReference>
<feature type="domain" description="GHMP kinase N-terminal" evidence="11">
    <location>
        <begin position="67"/>
        <end position="144"/>
    </location>
</feature>
<keyword evidence="14" id="KW-1185">Reference proteome</keyword>
<dbReference type="UniPathway" id="UPA00056">
    <property type="reaction ID" value="UER00094"/>
</dbReference>
<dbReference type="InterPro" id="IPR036554">
    <property type="entry name" value="GHMP_kinase_C_sf"/>
</dbReference>
<dbReference type="PANTHER" id="PTHR43527">
    <property type="entry name" value="4-DIPHOSPHOCYTIDYL-2-C-METHYL-D-ERYTHRITOL KINASE, CHLOROPLASTIC"/>
    <property type="match status" value="1"/>
</dbReference>
<dbReference type="Proteomes" id="UP000273643">
    <property type="component" value="Unassembled WGS sequence"/>
</dbReference>
<dbReference type="EC" id="2.7.1.148" evidence="2 10"/>
<dbReference type="OrthoDB" id="9809438at2"/>
<dbReference type="SUPFAM" id="SSF54211">
    <property type="entry name" value="Ribosomal protein S5 domain 2-like"/>
    <property type="match status" value="1"/>
</dbReference>
<dbReference type="AlphaFoldDB" id="A0A3N1P2H6"/>
<dbReference type="RefSeq" id="WP_123638010.1">
    <property type="nucleotide sequence ID" value="NZ_RJUK01000001.1"/>
</dbReference>
<gene>
    <name evidence="10" type="primary">ispE</name>
    <name evidence="13" type="ORF">EDC38_1559</name>
</gene>
<dbReference type="PIRSF" id="PIRSF010376">
    <property type="entry name" value="IspE"/>
    <property type="match status" value="1"/>
</dbReference>
<keyword evidence="6 10" id="KW-0418">Kinase</keyword>
<sequence>MNPSVTLPAPAKLNLCLHIVGRRPDGYHELQTAFQLLDYGDELTFSPRSDTDIHLHPAIEGVPLKDNLIWRAAQLLRPRARAYTGVDITLLKRLPMGGGLGGGSSDAATTLLALNQLWDCQYSNKELQTVGLQLGADVPVFVAGHSAWAEGIGEQLVPIELPERWFLVVTPPTPVATGTIFCHKDLTRDTAPITVAAFLERGGKNDCQPLVRELYPEVDKALIWLENFVSNATMSGTGASVFASFESETEAREVQGKTPTDWSSFVARGVNLSPVHDRLFNA</sequence>
<dbReference type="HAMAP" id="MF_00061">
    <property type="entry name" value="IspE"/>
    <property type="match status" value="1"/>
</dbReference>
<dbReference type="Pfam" id="PF08544">
    <property type="entry name" value="GHMP_kinases_C"/>
    <property type="match status" value="1"/>
</dbReference>
<feature type="binding site" evidence="10">
    <location>
        <begin position="95"/>
        <end position="105"/>
    </location>
    <ligand>
        <name>ATP</name>
        <dbReference type="ChEBI" id="CHEBI:30616"/>
    </ligand>
</feature>
<dbReference type="NCBIfam" id="TIGR00154">
    <property type="entry name" value="ispE"/>
    <property type="match status" value="1"/>
</dbReference>
<organism evidence="13 14">
    <name type="scientific">Marinimicrobium koreense</name>
    <dbReference type="NCBI Taxonomy" id="306545"/>
    <lineage>
        <taxon>Bacteria</taxon>
        <taxon>Pseudomonadati</taxon>
        <taxon>Pseudomonadota</taxon>
        <taxon>Gammaproteobacteria</taxon>
        <taxon>Cellvibrionales</taxon>
        <taxon>Cellvibrionaceae</taxon>
        <taxon>Marinimicrobium</taxon>
    </lineage>
</organism>
<feature type="active site" evidence="10">
    <location>
        <position position="137"/>
    </location>
</feature>
<keyword evidence="7 10" id="KW-0067">ATP-binding</keyword>
<name>A0A3N1P2H6_9GAMM</name>
<dbReference type="GO" id="GO:0005524">
    <property type="term" value="F:ATP binding"/>
    <property type="evidence" value="ECO:0007669"/>
    <property type="project" value="UniProtKB-UniRule"/>
</dbReference>
<comment type="function">
    <text evidence="10">Catalyzes the phosphorylation of the position 2 hydroxy group of 4-diphosphocytidyl-2C-methyl-D-erythritol.</text>
</comment>
<protein>
    <recommendedName>
        <fullName evidence="3 10">4-diphosphocytidyl-2-C-methyl-D-erythritol kinase</fullName>
        <shortName evidence="10">CMK</shortName>
        <ecNumber evidence="2 10">2.7.1.148</ecNumber>
    </recommendedName>
    <alternativeName>
        <fullName evidence="9 10">4-(cytidine-5'-diphospho)-2-C-methyl-D-erythritol kinase</fullName>
    </alternativeName>
</protein>
<dbReference type="EMBL" id="RJUK01000001">
    <property type="protein sequence ID" value="ROQ20940.1"/>
    <property type="molecule type" value="Genomic_DNA"/>
</dbReference>
<evidence type="ECO:0000259" key="12">
    <source>
        <dbReference type="Pfam" id="PF08544"/>
    </source>
</evidence>
<dbReference type="SUPFAM" id="SSF55060">
    <property type="entry name" value="GHMP Kinase, C-terminal domain"/>
    <property type="match status" value="1"/>
</dbReference>
<evidence type="ECO:0000256" key="7">
    <source>
        <dbReference type="ARBA" id="ARBA00022840"/>
    </source>
</evidence>
<accession>A0A3N1P2H6</accession>
<dbReference type="Pfam" id="PF00288">
    <property type="entry name" value="GHMP_kinases_N"/>
    <property type="match status" value="1"/>
</dbReference>
<evidence type="ECO:0000256" key="3">
    <source>
        <dbReference type="ARBA" id="ARBA00017473"/>
    </source>
</evidence>
<evidence type="ECO:0000256" key="8">
    <source>
        <dbReference type="ARBA" id="ARBA00023229"/>
    </source>
</evidence>
<keyword evidence="5 10" id="KW-0547">Nucleotide-binding</keyword>
<comment type="similarity">
    <text evidence="1 10">Belongs to the GHMP kinase family. IspE subfamily.</text>
</comment>
<keyword evidence="8 10" id="KW-0414">Isoprene biosynthesis</keyword>
<dbReference type="GO" id="GO:0016114">
    <property type="term" value="P:terpenoid biosynthetic process"/>
    <property type="evidence" value="ECO:0007669"/>
    <property type="project" value="UniProtKB-UniRule"/>
</dbReference>
<feature type="domain" description="GHMP kinase C-terminal" evidence="12">
    <location>
        <begin position="198"/>
        <end position="255"/>
    </location>
</feature>
<comment type="catalytic activity">
    <reaction evidence="10">
        <text>4-CDP-2-C-methyl-D-erythritol + ATP = 4-CDP-2-C-methyl-D-erythritol 2-phosphate + ADP + H(+)</text>
        <dbReference type="Rhea" id="RHEA:18437"/>
        <dbReference type="ChEBI" id="CHEBI:15378"/>
        <dbReference type="ChEBI" id="CHEBI:30616"/>
        <dbReference type="ChEBI" id="CHEBI:57823"/>
        <dbReference type="ChEBI" id="CHEBI:57919"/>
        <dbReference type="ChEBI" id="CHEBI:456216"/>
        <dbReference type="EC" id="2.7.1.148"/>
    </reaction>
</comment>
<evidence type="ECO:0000313" key="14">
    <source>
        <dbReference type="Proteomes" id="UP000273643"/>
    </source>
</evidence>
<dbReference type="InterPro" id="IPR013750">
    <property type="entry name" value="GHMP_kinase_C_dom"/>
</dbReference>
<evidence type="ECO:0000256" key="4">
    <source>
        <dbReference type="ARBA" id="ARBA00022679"/>
    </source>
</evidence>
<dbReference type="GO" id="GO:0050515">
    <property type="term" value="F:4-(cytidine 5'-diphospho)-2-C-methyl-D-erythritol kinase activity"/>
    <property type="evidence" value="ECO:0007669"/>
    <property type="project" value="UniProtKB-UniRule"/>
</dbReference>
<dbReference type="PANTHER" id="PTHR43527:SF2">
    <property type="entry name" value="4-DIPHOSPHOCYTIDYL-2-C-METHYL-D-ERYTHRITOL KINASE, CHLOROPLASTIC"/>
    <property type="match status" value="1"/>
</dbReference>
<dbReference type="InterPro" id="IPR004424">
    <property type="entry name" value="IspE"/>
</dbReference>
<evidence type="ECO:0000256" key="6">
    <source>
        <dbReference type="ARBA" id="ARBA00022777"/>
    </source>
</evidence>
<evidence type="ECO:0000256" key="1">
    <source>
        <dbReference type="ARBA" id="ARBA00009684"/>
    </source>
</evidence>
<evidence type="ECO:0000256" key="2">
    <source>
        <dbReference type="ARBA" id="ARBA00012052"/>
    </source>
</evidence>
<keyword evidence="4 10" id="KW-0808">Transferase</keyword>
<dbReference type="GO" id="GO:0019288">
    <property type="term" value="P:isopentenyl diphosphate biosynthetic process, methylerythritol 4-phosphate pathway"/>
    <property type="evidence" value="ECO:0007669"/>
    <property type="project" value="UniProtKB-UniRule"/>
</dbReference>
<reference evidence="13 14" key="1">
    <citation type="submission" date="2018-11" db="EMBL/GenBank/DDBJ databases">
        <title>Genomic Encyclopedia of Type Strains, Phase IV (KMG-IV): sequencing the most valuable type-strain genomes for metagenomic binning, comparative biology and taxonomic classification.</title>
        <authorList>
            <person name="Goeker M."/>
        </authorList>
    </citation>
    <scope>NUCLEOTIDE SEQUENCE [LARGE SCALE GENOMIC DNA]</scope>
    <source>
        <strain evidence="13 14">DSM 16974</strain>
    </source>
</reference>
<evidence type="ECO:0000256" key="5">
    <source>
        <dbReference type="ARBA" id="ARBA00022741"/>
    </source>
</evidence>
<dbReference type="InterPro" id="IPR020568">
    <property type="entry name" value="Ribosomal_Su5_D2-typ_SF"/>
</dbReference>
<proteinExistence type="inferred from homology"/>
<evidence type="ECO:0000256" key="9">
    <source>
        <dbReference type="ARBA" id="ARBA00032554"/>
    </source>
</evidence>
<evidence type="ECO:0000313" key="13">
    <source>
        <dbReference type="EMBL" id="ROQ20940.1"/>
    </source>
</evidence>
<evidence type="ECO:0000256" key="10">
    <source>
        <dbReference type="HAMAP-Rule" id="MF_00061"/>
    </source>
</evidence>
<comment type="pathway">
    <text evidence="10">Isoprenoid biosynthesis; isopentenyl diphosphate biosynthesis via DXP pathway; isopentenyl diphosphate from 1-deoxy-D-xylulose 5-phosphate: step 3/6.</text>
</comment>
<dbReference type="Gene3D" id="3.30.230.10">
    <property type="match status" value="1"/>
</dbReference>
<dbReference type="InterPro" id="IPR006204">
    <property type="entry name" value="GHMP_kinase_N_dom"/>
</dbReference>
<evidence type="ECO:0000259" key="11">
    <source>
        <dbReference type="Pfam" id="PF00288"/>
    </source>
</evidence>